<sequence length="73" mass="7597">GQLGNGSSSNNPHPTPARVTDPDPNTTWTTISAGDEHSLAIDNNGHAYSWGFNGVGELGNGSSDRNPTPRPRA</sequence>
<evidence type="ECO:0000256" key="1">
    <source>
        <dbReference type="SAM" id="MobiDB-lite"/>
    </source>
</evidence>
<feature type="compositionally biased region" description="Polar residues" evidence="1">
    <location>
        <begin position="1"/>
        <end position="12"/>
    </location>
</feature>
<dbReference type="Pfam" id="PF13540">
    <property type="entry name" value="RCC1_2"/>
    <property type="match status" value="1"/>
</dbReference>
<accession>A0A366KC11</accession>
<dbReference type="Gene3D" id="2.130.10.30">
    <property type="entry name" value="Regulator of chromosome condensation 1/beta-lactamase-inhibitor protein II"/>
    <property type="match status" value="1"/>
</dbReference>
<dbReference type="RefSeq" id="WP_201736585.1">
    <property type="nucleotide sequence ID" value="NZ_PDCH01000039.1"/>
</dbReference>
<feature type="region of interest" description="Disordered" evidence="1">
    <location>
        <begin position="1"/>
        <end position="26"/>
    </location>
</feature>
<evidence type="ECO:0000313" key="2">
    <source>
        <dbReference type="EMBL" id="RBP98728.1"/>
    </source>
</evidence>
<dbReference type="PROSITE" id="PS50012">
    <property type="entry name" value="RCC1_3"/>
    <property type="match status" value="2"/>
</dbReference>
<proteinExistence type="predicted"/>
<dbReference type="InterPro" id="IPR051553">
    <property type="entry name" value="Ran_GTPase-activating"/>
</dbReference>
<evidence type="ECO:0008006" key="4">
    <source>
        <dbReference type="Google" id="ProtNLM"/>
    </source>
</evidence>
<dbReference type="Proteomes" id="UP000252345">
    <property type="component" value="Unassembled WGS sequence"/>
</dbReference>
<feature type="non-terminal residue" evidence="2">
    <location>
        <position position="1"/>
    </location>
</feature>
<dbReference type="PANTHER" id="PTHR45982:SF1">
    <property type="entry name" value="REGULATOR OF CHROMOSOME CONDENSATION"/>
    <property type="match status" value="1"/>
</dbReference>
<dbReference type="InterPro" id="IPR009091">
    <property type="entry name" value="RCC1/BLIP-II"/>
</dbReference>
<feature type="region of interest" description="Disordered" evidence="1">
    <location>
        <begin position="54"/>
        <end position="73"/>
    </location>
</feature>
<dbReference type="SUPFAM" id="SSF50985">
    <property type="entry name" value="RCC1/BLIP-II"/>
    <property type="match status" value="1"/>
</dbReference>
<evidence type="ECO:0000313" key="3">
    <source>
        <dbReference type="Proteomes" id="UP000252345"/>
    </source>
</evidence>
<gene>
    <name evidence="2" type="ORF">CRD59_07530</name>
</gene>
<organism evidence="2 3">
    <name type="scientific">Bifidobacterium xylocopae</name>
    <dbReference type="NCBI Taxonomy" id="2493119"/>
    <lineage>
        <taxon>Bacteria</taxon>
        <taxon>Bacillati</taxon>
        <taxon>Actinomycetota</taxon>
        <taxon>Actinomycetes</taxon>
        <taxon>Bifidobacteriales</taxon>
        <taxon>Bifidobacteriaceae</taxon>
        <taxon>Bifidobacterium</taxon>
    </lineage>
</organism>
<dbReference type="AlphaFoldDB" id="A0A366KC11"/>
<comment type="caution">
    <text evidence="2">The sequence shown here is derived from an EMBL/GenBank/DDBJ whole genome shotgun (WGS) entry which is preliminary data.</text>
</comment>
<dbReference type="PANTHER" id="PTHR45982">
    <property type="entry name" value="REGULATOR OF CHROMOSOME CONDENSATION"/>
    <property type="match status" value="1"/>
</dbReference>
<dbReference type="InterPro" id="IPR000408">
    <property type="entry name" value="Reg_chr_condens"/>
</dbReference>
<protein>
    <recommendedName>
        <fullName evidence="4">Chromosome condensation regulator RCC1</fullName>
    </recommendedName>
</protein>
<reference evidence="2 3" key="1">
    <citation type="submission" date="2017-10" db="EMBL/GenBank/DDBJ databases">
        <title>Bifidobacterium xylocopum sp. nov. and Bifidobacterium aemilianum sp. nov., from the carpenter bee (Xylocopa violacea) digestive tract.</title>
        <authorList>
            <person name="Alberoni D."/>
            <person name="Baffoni L."/>
            <person name="Di Gioia D."/>
            <person name="Gaggia F."/>
            <person name="Biavati B."/>
        </authorList>
    </citation>
    <scope>NUCLEOTIDE SEQUENCE [LARGE SCALE GENOMIC DNA]</scope>
    <source>
        <strain evidence="2 3">XV2</strain>
    </source>
</reference>
<dbReference type="PROSITE" id="PS00626">
    <property type="entry name" value="RCC1_2"/>
    <property type="match status" value="1"/>
</dbReference>
<dbReference type="EMBL" id="PDCH01000039">
    <property type="protein sequence ID" value="RBP98728.1"/>
    <property type="molecule type" value="Genomic_DNA"/>
</dbReference>
<name>A0A366KC11_9BIFI</name>
<keyword evidence="3" id="KW-1185">Reference proteome</keyword>